<dbReference type="Gene3D" id="3.20.20.80">
    <property type="entry name" value="Glycosidases"/>
    <property type="match status" value="1"/>
</dbReference>
<evidence type="ECO:0000313" key="3">
    <source>
        <dbReference type="Proteomes" id="UP000052020"/>
    </source>
</evidence>
<comment type="caution">
    <text evidence="2">The sequence shown here is derived from an EMBL/GenBank/DDBJ whole genome shotgun (WGS) entry which is preliminary data.</text>
</comment>
<evidence type="ECO:0000256" key="1">
    <source>
        <dbReference type="SAM" id="SignalP"/>
    </source>
</evidence>
<dbReference type="SUPFAM" id="SSF74650">
    <property type="entry name" value="Galactose mutarotase-like"/>
    <property type="match status" value="1"/>
</dbReference>
<protein>
    <recommendedName>
        <fullName evidence="4">Glycoside hydrolase family 42 N-terminal domain-containing protein</fullName>
    </recommendedName>
</protein>
<organism evidence="2 3">
    <name type="scientific">candidate division KD3-62 bacterium DG_56</name>
    <dbReference type="NCBI Taxonomy" id="1704032"/>
    <lineage>
        <taxon>Bacteria</taxon>
        <taxon>candidate division KD3-62</taxon>
    </lineage>
</organism>
<dbReference type="EMBL" id="LIZY01000122">
    <property type="protein sequence ID" value="KPJ62303.1"/>
    <property type="molecule type" value="Genomic_DNA"/>
</dbReference>
<dbReference type="InterPro" id="IPR011013">
    <property type="entry name" value="Gal_mutarotase_sf_dom"/>
</dbReference>
<keyword evidence="1" id="KW-0732">Signal</keyword>
<reference evidence="2 3" key="1">
    <citation type="journal article" date="2015" name="Microbiome">
        <title>Genomic resolution of linkages in carbon, nitrogen, and sulfur cycling among widespread estuary sediment bacteria.</title>
        <authorList>
            <person name="Baker B.J."/>
            <person name="Lazar C.S."/>
            <person name="Teske A.P."/>
            <person name="Dick G.J."/>
        </authorList>
    </citation>
    <scope>NUCLEOTIDE SEQUENCE [LARGE SCALE GENOMIC DNA]</scope>
    <source>
        <strain evidence="2">DG_56</strain>
    </source>
</reference>
<dbReference type="GO" id="GO:0030246">
    <property type="term" value="F:carbohydrate binding"/>
    <property type="evidence" value="ECO:0007669"/>
    <property type="project" value="InterPro"/>
</dbReference>
<evidence type="ECO:0000313" key="2">
    <source>
        <dbReference type="EMBL" id="KPJ62303.1"/>
    </source>
</evidence>
<name>A0A0S7XJ92_9BACT</name>
<proteinExistence type="predicted"/>
<dbReference type="GO" id="GO:0005975">
    <property type="term" value="P:carbohydrate metabolic process"/>
    <property type="evidence" value="ECO:0007669"/>
    <property type="project" value="InterPro"/>
</dbReference>
<accession>A0A0S7XJ92</accession>
<evidence type="ECO:0008006" key="4">
    <source>
        <dbReference type="Google" id="ProtNLM"/>
    </source>
</evidence>
<feature type="chain" id="PRO_5006640126" description="Glycoside hydrolase family 42 N-terminal domain-containing protein" evidence="1">
    <location>
        <begin position="24"/>
        <end position="1510"/>
    </location>
</feature>
<feature type="non-terminal residue" evidence="2">
    <location>
        <position position="1510"/>
    </location>
</feature>
<dbReference type="Proteomes" id="UP000052020">
    <property type="component" value="Unassembled WGS sequence"/>
</dbReference>
<feature type="signal peptide" evidence="1">
    <location>
        <begin position="1"/>
        <end position="23"/>
    </location>
</feature>
<gene>
    <name evidence="2" type="ORF">AMK68_05090</name>
</gene>
<sequence length="1510" mass="169551">MARILLLCAVAAATLASVRPALSLDRPWISDVFFYWYTWDYDKEMGSWIGGVYNTPLLGYYDSRTHRDNYQSLWMASEWGITHHFMDYWGHPWLDEHGQPREKTVMRAAEDLRHAGYDIWMAYYQDGTNFAMDEFAKNISEKRDVHQWLRDYAASPAWPRLHGRPFQLVYGRNGAPLPTDDDAGFRAYLREKYGTLGRLNETWGTEFGSLNDIGLAYGRGWQRAESINYQYQVWQRKWAQMDDLVAREFPYPGVAASFDVGYTPFLGYAYGDFTRVFGGPHSYAGIFDRPETLDVERFCQSMVAKHYDSVFFDHFKNCYCDWNTLGRVPGTCYFPEPHHFDRFWVGALMRYSEALLHLSWNEWWEGSNLEPCFEYGKKYCERNLLYSTLMQHCFESIRTAGRDAKVGVLLNDWNFKYGSPHPEDMYAVVQELRRMMVPFDLVPDDFVTEEELARFSLVIAPGCEVGFGYNLRGQSIAQLLRQWVEGEKGRKLLISAAPDMWEYAGLKKWAPPAGEAEPGPDVSVFVDIGDEGDEGFLVEGFSHREDWGALPEGAFGATEGRHTVRWTPAVGNAFAVMLPVSPHRDHVLRFEGDAIWPNTVKIFLDGQMVEKLEIAAGREQYEVSVPAELVGNRRVAEFRWLYAESNVPQEIDPARFPAERRVTNLGMAWIQLSTANLPLSQKQQYEMPTEQVSFEAEMFEDAGLMGKTVTVPQVRHIPFSADQGRVLSRYAADGALRDLLLNKGGGELIYANGLSAGMPEGYLSSLVEAWAGIHPGTTIEAGDVRGAELRAGESQVVLAYNYEPGSERSIRVRVPAGGRTVAEVMALSADGRLFQRVDWHHNQEKDLIWFDQPVKYFGVCSVVFSPVRLSIPSLVLHPGEQRVFTIEVENLTDEPQAGSVTLAAVVPTLRLEADPEGIPFALEPRKKVKLDLPLRAAETCDWGRKTVALVANVGGRESYFWRPLRVDRNPDLQLVSPLIDGANPVVAIRNAESPYIGTGTASDVTVRIDDAEVLIGDIAEGKIGRAELPLAPAATHPPEMIEKKLVVRCNLWGKTVEQEHTVQLAVPPAAYARLPDARAAITVSNPHSWHLENWAVELPLTDELRSLASVHVRDAAGRPVPSQVDFGRTLVFLANLPPKSSQAYYLCQGFPPVNWTDLRVKPDLIGTGKGALTIANSYFTLVLDETAGGTVTSFRSAATGSDYGARSFGAACGEWAKHDPQRPAQKATEYIRESKTYQESGSGRVRLVAAGPVRVIADAEWRTRELEARQRYTVYAYADHFRLDATADPDYYRGQEMVVINARLARNGLTKIFPNFSGMSTDFDKEQPHFGWREADYVPPYATFMTPPLYGESVSLLILDRQRIDRWRQGFWPERRPNPGVCVYAQAELISESDSQPASASILVRLHPGHQPIGRNLLDRVTNPPKAAFAKAPKWHDAPPGLAAQTRPFDPTWWNGYWHHRLPLTVLAGDVDCEEAVVATTVDFDALLKTAGVAGELDLDSIRLLTVDAD</sequence>
<dbReference type="GO" id="GO:0003824">
    <property type="term" value="F:catalytic activity"/>
    <property type="evidence" value="ECO:0007669"/>
    <property type="project" value="InterPro"/>
</dbReference>